<feature type="domain" description="Fe2OG dioxygenase" evidence="8">
    <location>
        <begin position="102"/>
        <end position="237"/>
    </location>
</feature>
<comment type="similarity">
    <text evidence="2">Belongs to the alkB family.</text>
</comment>
<evidence type="ECO:0000256" key="5">
    <source>
        <dbReference type="ARBA" id="ARBA00023002"/>
    </source>
</evidence>
<evidence type="ECO:0000256" key="3">
    <source>
        <dbReference type="ARBA" id="ARBA00022723"/>
    </source>
</evidence>
<organism evidence="9 10">
    <name type="scientific">Linnemannia elongata AG-77</name>
    <dbReference type="NCBI Taxonomy" id="1314771"/>
    <lineage>
        <taxon>Eukaryota</taxon>
        <taxon>Fungi</taxon>
        <taxon>Fungi incertae sedis</taxon>
        <taxon>Mucoromycota</taxon>
        <taxon>Mortierellomycotina</taxon>
        <taxon>Mortierellomycetes</taxon>
        <taxon>Mortierellales</taxon>
        <taxon>Mortierellaceae</taxon>
        <taxon>Linnemannia</taxon>
    </lineage>
</organism>
<gene>
    <name evidence="9" type="ORF">K457DRAFT_125704</name>
</gene>
<evidence type="ECO:0000256" key="6">
    <source>
        <dbReference type="ARBA" id="ARBA00023004"/>
    </source>
</evidence>
<sequence>MTRTITSAKLDIAPSSIYYIPDFITPAEEQTLIDKVLTAPKPKWVHLKNRRLQNWGMDHFGSRGIVSDRGMIGEPLPVWLSYLFPRFREAGVFEGMDATHQDPNHCLVNEYLAGQGIMPHKDGPAYLPTVSTVTLSSHCVLEFYKYPEDKEQEERDSTTEETRTQEPEFSLLVQPRSLLVLKEDVYKKYMHGIREITEDDLRKGNILNLPEAMPKGIKETPVLERGTRISLTFRIVQKTLSTKKLFLRR</sequence>
<dbReference type="InterPro" id="IPR027450">
    <property type="entry name" value="AlkB-like"/>
</dbReference>
<accession>A0A197JY00</accession>
<evidence type="ECO:0000256" key="2">
    <source>
        <dbReference type="ARBA" id="ARBA00007879"/>
    </source>
</evidence>
<keyword evidence="3" id="KW-0479">Metal-binding</keyword>
<dbReference type="InterPro" id="IPR037151">
    <property type="entry name" value="AlkB-like_sf"/>
</dbReference>
<keyword evidence="10" id="KW-1185">Reference proteome</keyword>
<reference evidence="9 10" key="1">
    <citation type="submission" date="2016-05" db="EMBL/GenBank/DDBJ databases">
        <title>Genome sequencing reveals origins of a unique bacterial endosymbiosis in the earliest lineages of terrestrial Fungi.</title>
        <authorList>
            <consortium name="DOE Joint Genome Institute"/>
            <person name="Uehling J."/>
            <person name="Gryganskyi A."/>
            <person name="Hameed K."/>
            <person name="Tschaplinski T."/>
            <person name="Misztal P."/>
            <person name="Wu S."/>
            <person name="Desiro A."/>
            <person name="Vande Pol N."/>
            <person name="Du Z.-Y."/>
            <person name="Zienkiewicz A."/>
            <person name="Zienkiewicz K."/>
            <person name="Morin E."/>
            <person name="Tisserant E."/>
            <person name="Splivallo R."/>
            <person name="Hainaut M."/>
            <person name="Henrissat B."/>
            <person name="Ohm R."/>
            <person name="Kuo A."/>
            <person name="Yan J."/>
            <person name="Lipzen A."/>
            <person name="Nolan M."/>
            <person name="Labutti K."/>
            <person name="Barry K."/>
            <person name="Goldstein A."/>
            <person name="Labbe J."/>
            <person name="Schadt C."/>
            <person name="Tuskan G."/>
            <person name="Grigoriev I."/>
            <person name="Martin F."/>
            <person name="Vilgalys R."/>
            <person name="Bonito G."/>
        </authorList>
    </citation>
    <scope>NUCLEOTIDE SEQUENCE [LARGE SCALE GENOMIC DNA]</scope>
    <source>
        <strain evidence="9 10">AG-77</strain>
    </source>
</reference>
<dbReference type="STRING" id="1314771.A0A197JY00"/>
<evidence type="ECO:0000259" key="8">
    <source>
        <dbReference type="PROSITE" id="PS51471"/>
    </source>
</evidence>
<dbReference type="Pfam" id="PF13532">
    <property type="entry name" value="2OG-FeII_Oxy_2"/>
    <property type="match status" value="1"/>
</dbReference>
<protein>
    <recommendedName>
        <fullName evidence="8">Fe2OG dioxygenase domain-containing protein</fullName>
    </recommendedName>
</protein>
<proteinExistence type="inferred from homology"/>
<dbReference type="GO" id="GO:0046872">
    <property type="term" value="F:metal ion binding"/>
    <property type="evidence" value="ECO:0007669"/>
    <property type="project" value="UniProtKB-KW"/>
</dbReference>
<keyword evidence="7" id="KW-0539">Nucleus</keyword>
<evidence type="ECO:0000313" key="9">
    <source>
        <dbReference type="EMBL" id="OAQ29823.1"/>
    </source>
</evidence>
<dbReference type="InterPro" id="IPR032862">
    <property type="entry name" value="ALKBH6"/>
</dbReference>
<dbReference type="SUPFAM" id="SSF51197">
    <property type="entry name" value="Clavaminate synthase-like"/>
    <property type="match status" value="1"/>
</dbReference>
<dbReference type="OrthoDB" id="412814at2759"/>
<evidence type="ECO:0000313" key="10">
    <source>
        <dbReference type="Proteomes" id="UP000078512"/>
    </source>
</evidence>
<dbReference type="GO" id="GO:0005634">
    <property type="term" value="C:nucleus"/>
    <property type="evidence" value="ECO:0007669"/>
    <property type="project" value="UniProtKB-SubCell"/>
</dbReference>
<dbReference type="PANTHER" id="PTHR46030:SF1">
    <property type="entry name" value="ALPHA-KETOGLUTARATE-DEPENDENT DIOXYGENASE ALKB HOMOLOG 6"/>
    <property type="match status" value="1"/>
</dbReference>
<dbReference type="AlphaFoldDB" id="A0A197JY00"/>
<keyword evidence="5" id="KW-0560">Oxidoreductase</keyword>
<dbReference type="EMBL" id="KV442039">
    <property type="protein sequence ID" value="OAQ29823.1"/>
    <property type="molecule type" value="Genomic_DNA"/>
</dbReference>
<comment type="subcellular location">
    <subcellularLocation>
        <location evidence="1">Nucleus</location>
    </subcellularLocation>
</comment>
<evidence type="ECO:0000256" key="1">
    <source>
        <dbReference type="ARBA" id="ARBA00004123"/>
    </source>
</evidence>
<dbReference type="InterPro" id="IPR005123">
    <property type="entry name" value="Oxoglu/Fe-dep_dioxygenase_dom"/>
</dbReference>
<dbReference type="PROSITE" id="PS51471">
    <property type="entry name" value="FE2OG_OXY"/>
    <property type="match status" value="1"/>
</dbReference>
<evidence type="ECO:0000256" key="4">
    <source>
        <dbReference type="ARBA" id="ARBA00022964"/>
    </source>
</evidence>
<evidence type="ECO:0000256" key="7">
    <source>
        <dbReference type="ARBA" id="ARBA00023242"/>
    </source>
</evidence>
<dbReference type="GO" id="GO:0051213">
    <property type="term" value="F:dioxygenase activity"/>
    <property type="evidence" value="ECO:0007669"/>
    <property type="project" value="UniProtKB-KW"/>
</dbReference>
<keyword evidence="6" id="KW-0408">Iron</keyword>
<dbReference type="Gene3D" id="2.60.120.590">
    <property type="entry name" value="Alpha-ketoglutarate-dependent dioxygenase AlkB-like"/>
    <property type="match status" value="1"/>
</dbReference>
<dbReference type="Proteomes" id="UP000078512">
    <property type="component" value="Unassembled WGS sequence"/>
</dbReference>
<dbReference type="PANTHER" id="PTHR46030">
    <property type="entry name" value="ALPHA-KETOGLUTARATE-DEPENDENT DIOXYGENASE ALKB HOMOLOG 6"/>
    <property type="match status" value="1"/>
</dbReference>
<name>A0A197JY00_9FUNG</name>
<keyword evidence="4" id="KW-0223">Dioxygenase</keyword>